<protein>
    <submittedName>
        <fullName evidence="1">Uncharacterized protein</fullName>
    </submittedName>
</protein>
<dbReference type="Proteomes" id="UP000287651">
    <property type="component" value="Unassembled WGS sequence"/>
</dbReference>
<organism evidence="1 2">
    <name type="scientific">Ensete ventricosum</name>
    <name type="common">Abyssinian banana</name>
    <name type="synonym">Musa ensete</name>
    <dbReference type="NCBI Taxonomy" id="4639"/>
    <lineage>
        <taxon>Eukaryota</taxon>
        <taxon>Viridiplantae</taxon>
        <taxon>Streptophyta</taxon>
        <taxon>Embryophyta</taxon>
        <taxon>Tracheophyta</taxon>
        <taxon>Spermatophyta</taxon>
        <taxon>Magnoliopsida</taxon>
        <taxon>Liliopsida</taxon>
        <taxon>Zingiberales</taxon>
        <taxon>Musaceae</taxon>
        <taxon>Ensete</taxon>
    </lineage>
</organism>
<dbReference type="AlphaFoldDB" id="A0A427ADU0"/>
<name>A0A427ADU0_ENSVE</name>
<gene>
    <name evidence="1" type="ORF">B296_00032360</name>
</gene>
<sequence length="71" mass="8241">MASNFNRKRKSHELRNHIEIVKKKRKKKKGSGAVDGRRKTSSAFWPMVCRLHSAIHTWVPPCLAPWEQAMS</sequence>
<reference evidence="1 2" key="1">
    <citation type="journal article" date="2014" name="Agronomy (Basel)">
        <title>A Draft Genome Sequence for Ensete ventricosum, the Drought-Tolerant Tree Against Hunger.</title>
        <authorList>
            <person name="Harrison J."/>
            <person name="Moore K.A."/>
            <person name="Paszkiewicz K."/>
            <person name="Jones T."/>
            <person name="Grant M."/>
            <person name="Ambacheew D."/>
            <person name="Muzemil S."/>
            <person name="Studholme D.J."/>
        </authorList>
    </citation>
    <scope>NUCLEOTIDE SEQUENCE [LARGE SCALE GENOMIC DNA]</scope>
</reference>
<comment type="caution">
    <text evidence="1">The sequence shown here is derived from an EMBL/GenBank/DDBJ whole genome shotgun (WGS) entry which is preliminary data.</text>
</comment>
<evidence type="ECO:0000313" key="1">
    <source>
        <dbReference type="EMBL" id="RRT74425.1"/>
    </source>
</evidence>
<evidence type="ECO:0000313" key="2">
    <source>
        <dbReference type="Proteomes" id="UP000287651"/>
    </source>
</evidence>
<dbReference type="EMBL" id="AMZH03002777">
    <property type="protein sequence ID" value="RRT74425.1"/>
    <property type="molecule type" value="Genomic_DNA"/>
</dbReference>
<accession>A0A427ADU0</accession>
<proteinExistence type="predicted"/>